<dbReference type="EMBL" id="ARYH01000003">
    <property type="protein sequence ID" value="KCZ82890.1"/>
    <property type="molecule type" value="Genomic_DNA"/>
</dbReference>
<dbReference type="SUPFAM" id="SSF55874">
    <property type="entry name" value="ATPase domain of HSP90 chaperone/DNA topoisomerase II/histidine kinase"/>
    <property type="match status" value="1"/>
</dbReference>
<proteinExistence type="inferred from homology"/>
<feature type="transmembrane region" description="Helical" evidence="12">
    <location>
        <begin position="188"/>
        <end position="214"/>
    </location>
</feature>
<dbReference type="PANTHER" id="PTHR43047:SF9">
    <property type="entry name" value="HISTIDINE KINASE"/>
    <property type="match status" value="1"/>
</dbReference>
<dbReference type="SMART" id="SM00091">
    <property type="entry name" value="PAS"/>
    <property type="match status" value="1"/>
</dbReference>
<feature type="transmembrane region" description="Helical" evidence="12">
    <location>
        <begin position="114"/>
        <end position="132"/>
    </location>
</feature>
<evidence type="ECO:0000256" key="12">
    <source>
        <dbReference type="SAM" id="Phobius"/>
    </source>
</evidence>
<dbReference type="CDD" id="cd00156">
    <property type="entry name" value="REC"/>
    <property type="match status" value="1"/>
</dbReference>
<feature type="transmembrane region" description="Helical" evidence="12">
    <location>
        <begin position="234"/>
        <end position="253"/>
    </location>
</feature>
<feature type="modified residue" description="4-aspartylphosphate" evidence="11">
    <location>
        <position position="1080"/>
    </location>
</feature>
<evidence type="ECO:0000256" key="1">
    <source>
        <dbReference type="ARBA" id="ARBA00000085"/>
    </source>
</evidence>
<feature type="domain" description="Response regulatory" evidence="14">
    <location>
        <begin position="1031"/>
        <end position="1146"/>
    </location>
</feature>
<evidence type="ECO:0000256" key="11">
    <source>
        <dbReference type="PROSITE-ProRule" id="PRU00169"/>
    </source>
</evidence>
<dbReference type="PROSITE" id="PS50283">
    <property type="entry name" value="NA_SOLUT_SYMP_3"/>
    <property type="match status" value="1"/>
</dbReference>
<dbReference type="InterPro" id="IPR000014">
    <property type="entry name" value="PAS"/>
</dbReference>
<evidence type="ECO:0000256" key="3">
    <source>
        <dbReference type="ARBA" id="ARBA00006434"/>
    </source>
</evidence>
<dbReference type="InterPro" id="IPR001734">
    <property type="entry name" value="Na/solute_symporter"/>
</dbReference>
<evidence type="ECO:0000256" key="8">
    <source>
        <dbReference type="ARBA" id="ARBA00022777"/>
    </source>
</evidence>
<evidence type="ECO:0000313" key="17">
    <source>
        <dbReference type="Proteomes" id="UP000027446"/>
    </source>
</evidence>
<dbReference type="eggNOG" id="COG0591">
    <property type="taxonomic scope" value="Bacteria"/>
</dbReference>
<dbReference type="Gene3D" id="1.20.1730.10">
    <property type="entry name" value="Sodium/glucose cotransporter"/>
    <property type="match status" value="1"/>
</dbReference>
<name>A0A069E0J1_9PROT</name>
<evidence type="ECO:0000256" key="10">
    <source>
        <dbReference type="ARBA" id="ARBA00023136"/>
    </source>
</evidence>
<comment type="subcellular location">
    <subcellularLocation>
        <location evidence="2">Membrane</location>
        <topology evidence="2">Multi-pass membrane protein</topology>
    </subcellularLocation>
</comment>
<feature type="transmembrane region" description="Helical" evidence="12">
    <location>
        <begin position="6"/>
        <end position="25"/>
    </location>
</feature>
<feature type="transmembrane region" description="Helical" evidence="12">
    <location>
        <begin position="318"/>
        <end position="343"/>
    </location>
</feature>
<evidence type="ECO:0000256" key="6">
    <source>
        <dbReference type="ARBA" id="ARBA00022679"/>
    </source>
</evidence>
<dbReference type="GO" id="GO:0022857">
    <property type="term" value="F:transmembrane transporter activity"/>
    <property type="evidence" value="ECO:0007669"/>
    <property type="project" value="InterPro"/>
</dbReference>
<dbReference type="InterPro" id="IPR036890">
    <property type="entry name" value="HATPase_C_sf"/>
</dbReference>
<feature type="transmembrane region" description="Helical" evidence="12">
    <location>
        <begin position="274"/>
        <end position="298"/>
    </location>
</feature>
<dbReference type="PROSITE" id="PS50109">
    <property type="entry name" value="HIS_KIN"/>
    <property type="match status" value="1"/>
</dbReference>
<dbReference type="Pfam" id="PF00072">
    <property type="entry name" value="Response_reg"/>
    <property type="match status" value="1"/>
</dbReference>
<dbReference type="SMART" id="SM00388">
    <property type="entry name" value="HisKA"/>
    <property type="match status" value="1"/>
</dbReference>
<dbReference type="Pfam" id="PF02518">
    <property type="entry name" value="HATPase_c"/>
    <property type="match status" value="1"/>
</dbReference>
<dbReference type="PRINTS" id="PR00344">
    <property type="entry name" value="BCTRLSENSOR"/>
</dbReference>
<dbReference type="STRING" id="1280949.HAD_14422"/>
<feature type="transmembrane region" description="Helical" evidence="12">
    <location>
        <begin position="37"/>
        <end position="56"/>
    </location>
</feature>
<dbReference type="Gene3D" id="3.40.50.2300">
    <property type="match status" value="1"/>
</dbReference>
<reference evidence="16 17" key="1">
    <citation type="journal article" date="2014" name="Antonie Van Leeuwenhoek">
        <title>Hyphomonas beringensis sp. nov. and Hyphomonas chukchiensis sp. nov., isolated from surface seawater of the Bering Sea and Chukchi Sea.</title>
        <authorList>
            <person name="Li C."/>
            <person name="Lai Q."/>
            <person name="Li G."/>
            <person name="Dong C."/>
            <person name="Wang J."/>
            <person name="Liao Y."/>
            <person name="Shao Z."/>
        </authorList>
    </citation>
    <scope>NUCLEOTIDE SEQUENCE [LARGE SCALE GENOMIC DNA]</scope>
    <source>
        <strain evidence="16 17">MHS-3</strain>
    </source>
</reference>
<keyword evidence="7 12" id="KW-0812">Transmembrane</keyword>
<dbReference type="InterPro" id="IPR005467">
    <property type="entry name" value="His_kinase_dom"/>
</dbReference>
<comment type="catalytic activity">
    <reaction evidence="1">
        <text>ATP + protein L-histidine = ADP + protein N-phospho-L-histidine.</text>
        <dbReference type="EC" id="2.7.13.3"/>
    </reaction>
</comment>
<feature type="transmembrane region" description="Helical" evidence="12">
    <location>
        <begin position="404"/>
        <end position="425"/>
    </location>
</feature>
<keyword evidence="5 11" id="KW-0597">Phosphoprotein</keyword>
<dbReference type="PROSITE" id="PS50112">
    <property type="entry name" value="PAS"/>
    <property type="match status" value="1"/>
</dbReference>
<dbReference type="OrthoDB" id="9774458at2"/>
<dbReference type="GO" id="GO:0005886">
    <property type="term" value="C:plasma membrane"/>
    <property type="evidence" value="ECO:0007669"/>
    <property type="project" value="TreeGrafter"/>
</dbReference>
<dbReference type="InterPro" id="IPR003661">
    <property type="entry name" value="HisK_dim/P_dom"/>
</dbReference>
<dbReference type="InterPro" id="IPR001789">
    <property type="entry name" value="Sig_transdc_resp-reg_receiver"/>
</dbReference>
<gene>
    <name evidence="16" type="ORF">HAD_14422</name>
</gene>
<dbReference type="InterPro" id="IPR004358">
    <property type="entry name" value="Sig_transdc_His_kin-like_C"/>
</dbReference>
<dbReference type="EC" id="2.7.13.3" evidence="4"/>
<keyword evidence="10 12" id="KW-0472">Membrane</keyword>
<dbReference type="FunFam" id="1.10.287.130:FF:000063">
    <property type="entry name" value="Hybrid sensor histidine kinase/response regulator"/>
    <property type="match status" value="1"/>
</dbReference>
<dbReference type="AlphaFoldDB" id="A0A069E0J1"/>
<dbReference type="InterPro" id="IPR003594">
    <property type="entry name" value="HATPase_dom"/>
</dbReference>
<evidence type="ECO:0000259" key="14">
    <source>
        <dbReference type="PROSITE" id="PS50110"/>
    </source>
</evidence>
<evidence type="ECO:0000259" key="13">
    <source>
        <dbReference type="PROSITE" id="PS50109"/>
    </source>
</evidence>
<dbReference type="InterPro" id="IPR035965">
    <property type="entry name" value="PAS-like_dom_sf"/>
</dbReference>
<dbReference type="CDD" id="cd00082">
    <property type="entry name" value="HisKA"/>
    <property type="match status" value="1"/>
</dbReference>
<feature type="transmembrane region" description="Helical" evidence="12">
    <location>
        <begin position="156"/>
        <end position="176"/>
    </location>
</feature>
<dbReference type="GO" id="GO:0000155">
    <property type="term" value="F:phosphorelay sensor kinase activity"/>
    <property type="evidence" value="ECO:0007669"/>
    <property type="project" value="InterPro"/>
</dbReference>
<feature type="transmembrane region" description="Helical" evidence="12">
    <location>
        <begin position="432"/>
        <end position="454"/>
    </location>
</feature>
<dbReference type="GO" id="GO:0009927">
    <property type="term" value="F:histidine phosphotransfer kinase activity"/>
    <property type="evidence" value="ECO:0007669"/>
    <property type="project" value="TreeGrafter"/>
</dbReference>
<dbReference type="PANTHER" id="PTHR43047">
    <property type="entry name" value="TWO-COMPONENT HISTIDINE PROTEIN KINASE"/>
    <property type="match status" value="1"/>
</dbReference>
<dbReference type="Gene3D" id="3.30.565.10">
    <property type="entry name" value="Histidine kinase-like ATPase, C-terminal domain"/>
    <property type="match status" value="1"/>
</dbReference>
<dbReference type="SMART" id="SM00448">
    <property type="entry name" value="REC"/>
    <property type="match status" value="1"/>
</dbReference>
<evidence type="ECO:0000256" key="7">
    <source>
        <dbReference type="ARBA" id="ARBA00022692"/>
    </source>
</evidence>
<dbReference type="InterPro" id="IPR038377">
    <property type="entry name" value="Na/Glc_symporter_sf"/>
</dbReference>
<accession>A0A069E0J1</accession>
<comment type="caution">
    <text evidence="16">The sequence shown here is derived from an EMBL/GenBank/DDBJ whole genome shotgun (WGS) entry which is preliminary data.</text>
</comment>
<organism evidence="16 17">
    <name type="scientific">Hyphomonas adhaerens MHS-3</name>
    <dbReference type="NCBI Taxonomy" id="1280949"/>
    <lineage>
        <taxon>Bacteria</taxon>
        <taxon>Pseudomonadati</taxon>
        <taxon>Pseudomonadota</taxon>
        <taxon>Alphaproteobacteria</taxon>
        <taxon>Hyphomonadales</taxon>
        <taxon>Hyphomonadaceae</taxon>
        <taxon>Hyphomonas</taxon>
    </lineage>
</organism>
<evidence type="ECO:0000256" key="4">
    <source>
        <dbReference type="ARBA" id="ARBA00012438"/>
    </source>
</evidence>
<dbReference type="SUPFAM" id="SSF52172">
    <property type="entry name" value="CheY-like"/>
    <property type="match status" value="1"/>
</dbReference>
<feature type="domain" description="Histidine kinase" evidence="13">
    <location>
        <begin position="797"/>
        <end position="1007"/>
    </location>
</feature>
<dbReference type="PATRIC" id="fig|1280949.3.peg.2925"/>
<dbReference type="Proteomes" id="UP000027446">
    <property type="component" value="Unassembled WGS sequence"/>
</dbReference>
<dbReference type="RefSeq" id="WP_035573027.1">
    <property type="nucleotide sequence ID" value="NZ_ARYH01000003.1"/>
</dbReference>
<evidence type="ECO:0000256" key="2">
    <source>
        <dbReference type="ARBA" id="ARBA00004141"/>
    </source>
</evidence>
<evidence type="ECO:0000256" key="5">
    <source>
        <dbReference type="ARBA" id="ARBA00022553"/>
    </source>
</evidence>
<dbReference type="SMART" id="SM00387">
    <property type="entry name" value="HATPase_c"/>
    <property type="match status" value="1"/>
</dbReference>
<dbReference type="SUPFAM" id="SSF55785">
    <property type="entry name" value="PYP-like sensor domain (PAS domain)"/>
    <property type="match status" value="1"/>
</dbReference>
<sequence length="1151" mass="123421">MPVWLIVGATGLYVFGLFAIAWRGDRRALDPSAKRSPYTYALALAVYCTSWTFFGAVGTSATSGWDYLAIYLGPALVFLFLPDLIRRIGDVAQRESISSLSDFLSARYGKSRGVGALAALAAVAGSLPYIALQLKSVGMSFQALAYGAENAGTRPASQTVLFTALAMGVFAILFGARQSDATRRNAGLMQVLALEAIIKLVALVAVAALSLSLITAPDIDIPAQATAPFANSGVSQRLVVMTILSMCAIICLPRQFHVAVIERRDRREVQTARLVFVAYLVLTSAVVIPITIAGLSTLEAGVSPDLFVLDLPLARGDGLLALFVFLGGFSAATGMVIVSSVALSTMVTNDLIVPAVMQTGRFSSLSGNSGARLTMIRRAVIIVIVLGAYGYYRLAGTGEALAQIGLLSFAAAAQFAPALIGAVYWRSGRRAGVMWGLALGMGLWAYTLFLPAILQHDRMAAAVPGWLDPYALFGAPFDDSLIHGVVWSLGANIAAYVTLSLRSRERLRDKVQSSVFVGDPEPLGHTETGTSDPVASVTPNGLKTLASRFLNPEAVEHAFADFERVSGVPASGDGAADWQLVQRTERLLASALGASSARVVLASAIGGNQVALRDVLSMLDHKTQAERFDRHMLQSMLENISQGISVVDADQRLVAWNTAYLDLFHYPNELVTVGTPVAKLIEYNFKSGWIDGDPAEEAQRRVAHMRAGHQHTYERRNPDGRYLRIVGNPTPGGGYVTTFTDITEDKLRERALIEANETLETRVRERTHDLEEMAQDLDLARRDAEGANASKTRFLAAASHDLLQPLNAARLFLGSIRADEQGQGLVLRADKAIQSADELIRGLLDISRLDHGSIAPKPVQLPVGPLLEDLVEEAMPMAEQAGIGMRIAPSSLMVEADPDFLKSILRNFISNARRYTREGAVLVGARRRGNMAQIEVWDTGPGIAADALPLVFEEFRRFEDTDNTGIRGAGLGLPVSKRLADLMDAPIRIRSVPGKGSVFSVSVPLAASSGKRKRAVARSAPRRTVSLEGLRVLVVDDEAAIVDGMTALLSGWGCEVRGARTVAGAQAWLEAEHFDAMIADLNLQDAVDGFDLIAMSRPKLPSPGNVLLLTAAANDAVRTQAEIDGIAMLRKPAAPDDIRRFLEDLPQGVSA</sequence>
<evidence type="ECO:0000256" key="9">
    <source>
        <dbReference type="ARBA" id="ARBA00022989"/>
    </source>
</evidence>
<feature type="domain" description="PAS" evidence="15">
    <location>
        <begin position="629"/>
        <end position="669"/>
    </location>
</feature>
<keyword evidence="6" id="KW-0808">Transferase</keyword>
<dbReference type="Gene3D" id="3.30.450.20">
    <property type="entry name" value="PAS domain"/>
    <property type="match status" value="1"/>
</dbReference>
<feature type="transmembrane region" description="Helical" evidence="12">
    <location>
        <begin position="375"/>
        <end position="392"/>
    </location>
</feature>
<dbReference type="Gene3D" id="1.10.287.130">
    <property type="match status" value="1"/>
</dbReference>
<dbReference type="PROSITE" id="PS50110">
    <property type="entry name" value="RESPONSE_REGULATORY"/>
    <property type="match status" value="1"/>
</dbReference>
<comment type="similarity">
    <text evidence="3">Belongs to the sodium:solute symporter (SSF) (TC 2.A.21) family.</text>
</comment>
<keyword evidence="17" id="KW-1185">Reference proteome</keyword>
<keyword evidence="8" id="KW-0418">Kinase</keyword>
<protein>
    <recommendedName>
        <fullName evidence="4">histidine kinase</fullName>
        <ecNumber evidence="4">2.7.13.3</ecNumber>
    </recommendedName>
</protein>
<feature type="transmembrane region" description="Helical" evidence="12">
    <location>
        <begin position="68"/>
        <end position="85"/>
    </location>
</feature>
<dbReference type="CDD" id="cd00130">
    <property type="entry name" value="PAS"/>
    <property type="match status" value="1"/>
</dbReference>
<dbReference type="Pfam" id="PF00512">
    <property type="entry name" value="HisKA"/>
    <property type="match status" value="1"/>
</dbReference>
<dbReference type="InterPro" id="IPR036097">
    <property type="entry name" value="HisK_dim/P_sf"/>
</dbReference>
<evidence type="ECO:0000259" key="15">
    <source>
        <dbReference type="PROSITE" id="PS50112"/>
    </source>
</evidence>
<dbReference type="InterPro" id="IPR011006">
    <property type="entry name" value="CheY-like_superfamily"/>
</dbReference>
<evidence type="ECO:0000313" key="16">
    <source>
        <dbReference type="EMBL" id="KCZ82890.1"/>
    </source>
</evidence>
<dbReference type="Pfam" id="PF12860">
    <property type="entry name" value="PAS_7"/>
    <property type="match status" value="1"/>
</dbReference>
<dbReference type="SUPFAM" id="SSF47384">
    <property type="entry name" value="Homodimeric domain of signal transducing histidine kinase"/>
    <property type="match status" value="1"/>
</dbReference>
<keyword evidence="9 12" id="KW-1133">Transmembrane helix</keyword>
<dbReference type="eggNOG" id="COG2205">
    <property type="taxonomic scope" value="Bacteria"/>
</dbReference>